<proteinExistence type="predicted"/>
<sequence length="165" mass="16833">MAWACAGVASADVTVAPAGAFSASGKLAMKKGAIPVSCHTTFNGQVSEQGAIRVTEVIFGGMNPLCKSIKALALPWQGQVDHPGRLTVDDMQVKVRVPLLGGVCGPEPVSLVWGNTDGSATFDAVTLGPDCAMDGTMVTSPQVDIRAAGRSAETVRHPGASQDAS</sequence>
<keyword evidence="2" id="KW-1185">Reference proteome</keyword>
<evidence type="ECO:0000313" key="2">
    <source>
        <dbReference type="Proteomes" id="UP000029443"/>
    </source>
</evidence>
<protein>
    <submittedName>
        <fullName evidence="1">Activator protein</fullName>
    </submittedName>
</protein>
<organism evidence="1 2">
    <name type="scientific">Alcanivorax jadensis T9</name>
    <dbReference type="NCBI Taxonomy" id="1177181"/>
    <lineage>
        <taxon>Bacteria</taxon>
        <taxon>Pseudomonadati</taxon>
        <taxon>Pseudomonadota</taxon>
        <taxon>Gammaproteobacteria</taxon>
        <taxon>Oceanospirillales</taxon>
        <taxon>Alcanivoracaceae</taxon>
        <taxon>Alcanivorax</taxon>
    </lineage>
</organism>
<evidence type="ECO:0000313" key="1">
    <source>
        <dbReference type="EMBL" id="KGD60502.1"/>
    </source>
</evidence>
<dbReference type="EMBL" id="ARXU01000010">
    <property type="protein sequence ID" value="KGD60502.1"/>
    <property type="molecule type" value="Genomic_DNA"/>
</dbReference>
<accession>A0ABR4WB60</accession>
<dbReference type="Proteomes" id="UP000029443">
    <property type="component" value="Unassembled WGS sequence"/>
</dbReference>
<name>A0ABR4WB60_9GAMM</name>
<reference evidence="1 2" key="1">
    <citation type="submission" date="2012-09" db="EMBL/GenBank/DDBJ databases">
        <title>Genome Sequence of alkane-degrading Bacterium Alcanivorax jadensis T9.</title>
        <authorList>
            <person name="Lai Q."/>
            <person name="Shao Z."/>
        </authorList>
    </citation>
    <scope>NUCLEOTIDE SEQUENCE [LARGE SCALE GENOMIC DNA]</scope>
    <source>
        <strain evidence="1 2">T9</strain>
    </source>
</reference>
<comment type="caution">
    <text evidence="1">The sequence shown here is derived from an EMBL/GenBank/DDBJ whole genome shotgun (WGS) entry which is preliminary data.</text>
</comment>
<gene>
    <name evidence="1" type="ORF">T9A_02458</name>
</gene>